<sequence length="546" mass="58114">MLSVFTLFIALASAQTVTLDYATIQGSTQDTVASFLGIPYAAPPVGPLRFKPPQPPLKASTLIQATSFGSSCIPISGPATGFSEDCLTINVWAPLESSSSPLPVVVWIYGGYFTEGSSASPIYNGTNFIQGAPEGKRPIVVTFNYRLGYFGFLASEDLRKEGSLNAGLLDQKAAFEWVQKYIAKFGGDPARVTAWGESAGARSVHFHMAAKLSPSPLFQQAIMESGSVNLNTGFVANFQSYYNTLASNLNCPSSGVLACLRNASASALATAATSLPTLYLPVVDGVYLVKPPLLTVYSGNAQNIPIIWMYNTNEGTLFSALFKAYPSPSAALSFEATQFSFLNASALNQVQVLYPPSAYQSVGPYQPYFEAAADALGDAFYVCPIHTSAVAASSAQNSSLIYRARFNIIPSLLASSALQNLGVFHSAELQFVWNYKTLLTPSDQKVAQALIAAYTNFIFGGAPDASTSVGFKWPPFNNGGQVVVIDEGLSGVLETVGADTLTKCKFWNDGGVLFAQTNPPTATTSATKITKVHWIILVAAFLLLHV</sequence>
<dbReference type="Pfam" id="PF00135">
    <property type="entry name" value="COesterase"/>
    <property type="match status" value="1"/>
</dbReference>
<dbReference type="GO" id="GO:0016787">
    <property type="term" value="F:hydrolase activity"/>
    <property type="evidence" value="ECO:0007669"/>
    <property type="project" value="UniProtKB-KW"/>
</dbReference>
<comment type="caution">
    <text evidence="2">The sequence shown here is derived from an EMBL/GenBank/DDBJ whole genome shotgun (WGS) entry which is preliminary data.</text>
</comment>
<name>A0A1Y2BKR8_9FUNG</name>
<keyword evidence="2" id="KW-0378">Hydrolase</keyword>
<dbReference type="EMBL" id="MCGO01000060">
    <property type="protein sequence ID" value="ORY35220.1"/>
    <property type="molecule type" value="Genomic_DNA"/>
</dbReference>
<dbReference type="Gene3D" id="3.40.50.1820">
    <property type="entry name" value="alpha/beta hydrolase"/>
    <property type="match status" value="1"/>
</dbReference>
<protein>
    <submittedName>
        <fullName evidence="2">Alpha/beta-hydrolase</fullName>
    </submittedName>
</protein>
<dbReference type="SUPFAM" id="SSF53474">
    <property type="entry name" value="alpha/beta-Hydrolases"/>
    <property type="match status" value="1"/>
</dbReference>
<keyword evidence="3" id="KW-1185">Reference proteome</keyword>
<dbReference type="InterPro" id="IPR029058">
    <property type="entry name" value="AB_hydrolase_fold"/>
</dbReference>
<evidence type="ECO:0000313" key="2">
    <source>
        <dbReference type="EMBL" id="ORY35220.1"/>
    </source>
</evidence>
<evidence type="ECO:0000313" key="3">
    <source>
        <dbReference type="Proteomes" id="UP000193642"/>
    </source>
</evidence>
<feature type="domain" description="Carboxylesterase type B" evidence="1">
    <location>
        <begin position="14"/>
        <end position="490"/>
    </location>
</feature>
<dbReference type="OrthoDB" id="2134434at2759"/>
<dbReference type="STRING" id="329046.A0A1Y2BKR8"/>
<proteinExistence type="predicted"/>
<dbReference type="AlphaFoldDB" id="A0A1Y2BKR8"/>
<gene>
    <name evidence="2" type="ORF">BCR33DRAFT_855697</name>
</gene>
<dbReference type="PANTHER" id="PTHR11559">
    <property type="entry name" value="CARBOXYLESTERASE"/>
    <property type="match status" value="1"/>
</dbReference>
<reference evidence="2 3" key="1">
    <citation type="submission" date="2016-07" db="EMBL/GenBank/DDBJ databases">
        <title>Pervasive Adenine N6-methylation of Active Genes in Fungi.</title>
        <authorList>
            <consortium name="DOE Joint Genome Institute"/>
            <person name="Mondo S.J."/>
            <person name="Dannebaum R.O."/>
            <person name="Kuo R.C."/>
            <person name="Labutti K."/>
            <person name="Haridas S."/>
            <person name="Kuo A."/>
            <person name="Salamov A."/>
            <person name="Ahrendt S.R."/>
            <person name="Lipzen A."/>
            <person name="Sullivan W."/>
            <person name="Andreopoulos W.B."/>
            <person name="Clum A."/>
            <person name="Lindquist E."/>
            <person name="Daum C."/>
            <person name="Ramamoorthy G.K."/>
            <person name="Gryganskyi A."/>
            <person name="Culley D."/>
            <person name="Magnuson J.K."/>
            <person name="James T.Y."/>
            <person name="O'Malley M.A."/>
            <person name="Stajich J.E."/>
            <person name="Spatafora J.W."/>
            <person name="Visel A."/>
            <person name="Grigoriev I.V."/>
        </authorList>
    </citation>
    <scope>NUCLEOTIDE SEQUENCE [LARGE SCALE GENOMIC DNA]</scope>
    <source>
        <strain evidence="2 3">JEL800</strain>
    </source>
</reference>
<dbReference type="InterPro" id="IPR002018">
    <property type="entry name" value="CarbesteraseB"/>
</dbReference>
<dbReference type="InterPro" id="IPR050309">
    <property type="entry name" value="Type-B_Carboxylest/Lipase"/>
</dbReference>
<dbReference type="InterPro" id="IPR019819">
    <property type="entry name" value="Carboxylesterase_B_CS"/>
</dbReference>
<dbReference type="Proteomes" id="UP000193642">
    <property type="component" value="Unassembled WGS sequence"/>
</dbReference>
<accession>A0A1Y2BKR8</accession>
<organism evidence="2 3">
    <name type="scientific">Rhizoclosmatium globosum</name>
    <dbReference type="NCBI Taxonomy" id="329046"/>
    <lineage>
        <taxon>Eukaryota</taxon>
        <taxon>Fungi</taxon>
        <taxon>Fungi incertae sedis</taxon>
        <taxon>Chytridiomycota</taxon>
        <taxon>Chytridiomycota incertae sedis</taxon>
        <taxon>Chytridiomycetes</taxon>
        <taxon>Chytridiales</taxon>
        <taxon>Chytriomycetaceae</taxon>
        <taxon>Rhizoclosmatium</taxon>
    </lineage>
</organism>
<dbReference type="PROSITE" id="PS00941">
    <property type="entry name" value="CARBOXYLESTERASE_B_2"/>
    <property type="match status" value="1"/>
</dbReference>
<evidence type="ECO:0000259" key="1">
    <source>
        <dbReference type="Pfam" id="PF00135"/>
    </source>
</evidence>